<keyword evidence="1 2" id="KW-0784">Thiamine biosynthesis</keyword>
<comment type="pathway">
    <text evidence="2 4">Cofactor biosynthesis; thiamine diphosphate biosynthesis; thiamine phosphate from 4-amino-2-methyl-5-diphosphomethylpyrimidine and 4-methyl-5-(2-phosphoethyl)-thiazole: step 1/1.</text>
</comment>
<dbReference type="NCBIfam" id="TIGR00693">
    <property type="entry name" value="thiE"/>
    <property type="match status" value="1"/>
</dbReference>
<dbReference type="PANTHER" id="PTHR20857:SF15">
    <property type="entry name" value="THIAMINE-PHOSPHATE SYNTHASE"/>
    <property type="match status" value="1"/>
</dbReference>
<name>A0ABX8RCV1_9CLOT</name>
<protein>
    <recommendedName>
        <fullName evidence="2">Thiamine-phosphate synthase</fullName>
        <shortName evidence="2">TP synthase</shortName>
        <shortName evidence="2">TPS</shortName>
        <ecNumber evidence="2">2.5.1.3</ecNumber>
    </recommendedName>
    <alternativeName>
        <fullName evidence="2">Thiamine-phosphate pyrophosphorylase</fullName>
        <shortName evidence="2">TMP pyrophosphorylase</shortName>
        <shortName evidence="2">TMP-PPase</shortName>
    </alternativeName>
</protein>
<keyword evidence="2" id="KW-0479">Metal-binding</keyword>
<dbReference type="EC" id="2.5.1.3" evidence="2"/>
<evidence type="ECO:0000256" key="1">
    <source>
        <dbReference type="ARBA" id="ARBA00022977"/>
    </source>
</evidence>
<keyword evidence="7" id="KW-1185">Reference proteome</keyword>
<comment type="caution">
    <text evidence="2">Lacks conserved residue(s) required for the propagation of feature annotation.</text>
</comment>
<dbReference type="RefSeq" id="WP_218283582.1">
    <property type="nucleotide sequence ID" value="NZ_CP078093.1"/>
</dbReference>
<keyword evidence="2" id="KW-0460">Magnesium</keyword>
<dbReference type="CDD" id="cd00564">
    <property type="entry name" value="TMP_TenI"/>
    <property type="match status" value="1"/>
</dbReference>
<feature type="binding site" evidence="2">
    <location>
        <position position="64"/>
    </location>
    <ligand>
        <name>4-amino-2-methyl-5-(diphosphooxymethyl)pyrimidine</name>
        <dbReference type="ChEBI" id="CHEBI:57841"/>
    </ligand>
</feature>
<dbReference type="Proteomes" id="UP000886818">
    <property type="component" value="Chromosome"/>
</dbReference>
<dbReference type="HAMAP" id="MF_00097">
    <property type="entry name" value="TMP_synthase"/>
    <property type="match status" value="1"/>
</dbReference>
<feature type="binding site" evidence="2">
    <location>
        <position position="155"/>
    </location>
    <ligand>
        <name>2-[(2R,5Z)-2-carboxy-4-methylthiazol-5(2H)-ylidene]ethyl phosphate</name>
        <dbReference type="ChEBI" id="CHEBI:62899"/>
    </ligand>
</feature>
<evidence type="ECO:0000256" key="3">
    <source>
        <dbReference type="RuleBase" id="RU003826"/>
    </source>
</evidence>
<dbReference type="GO" id="GO:0004789">
    <property type="term" value="F:thiamine-phosphate diphosphorylase activity"/>
    <property type="evidence" value="ECO:0007669"/>
    <property type="project" value="UniProtKB-EC"/>
</dbReference>
<comment type="cofactor">
    <cofactor evidence="2">
        <name>Mg(2+)</name>
        <dbReference type="ChEBI" id="CHEBI:18420"/>
    </cofactor>
    <text evidence="2">Binds 1 Mg(2+) ion per subunit.</text>
</comment>
<comment type="catalytic activity">
    <reaction evidence="2 3">
        <text>2-(2-carboxy-4-methylthiazol-5-yl)ethyl phosphate + 4-amino-2-methyl-5-(diphosphooxymethyl)pyrimidine + 2 H(+) = thiamine phosphate + CO2 + diphosphate</text>
        <dbReference type="Rhea" id="RHEA:47848"/>
        <dbReference type="ChEBI" id="CHEBI:15378"/>
        <dbReference type="ChEBI" id="CHEBI:16526"/>
        <dbReference type="ChEBI" id="CHEBI:33019"/>
        <dbReference type="ChEBI" id="CHEBI:37575"/>
        <dbReference type="ChEBI" id="CHEBI:57841"/>
        <dbReference type="ChEBI" id="CHEBI:62890"/>
        <dbReference type="EC" id="2.5.1.3"/>
    </reaction>
</comment>
<proteinExistence type="inferred from homology"/>
<feature type="domain" description="Thiamine phosphate synthase/TenI" evidence="5">
    <location>
        <begin position="2"/>
        <end position="178"/>
    </location>
</feature>
<reference evidence="6" key="1">
    <citation type="submission" date="2021-07" db="EMBL/GenBank/DDBJ databases">
        <title>Complete genome sequence of Crassaminicella sp. 143-21, isolated from a deep-sea hydrothermal vent.</title>
        <authorList>
            <person name="Li X."/>
        </authorList>
    </citation>
    <scope>NUCLEOTIDE SEQUENCE</scope>
    <source>
        <strain evidence="6">143-21</strain>
    </source>
</reference>
<evidence type="ECO:0000256" key="4">
    <source>
        <dbReference type="RuleBase" id="RU004253"/>
    </source>
</evidence>
<evidence type="ECO:0000259" key="5">
    <source>
        <dbReference type="Pfam" id="PF02581"/>
    </source>
</evidence>
<dbReference type="PANTHER" id="PTHR20857">
    <property type="entry name" value="THIAMINE-PHOSPHATE PYROPHOSPHORYLASE"/>
    <property type="match status" value="1"/>
</dbReference>
<dbReference type="InterPro" id="IPR022998">
    <property type="entry name" value="ThiamineP_synth_TenI"/>
</dbReference>
<gene>
    <name evidence="2 6" type="primary">thiE</name>
    <name evidence="6" type="ORF">KVH43_03990</name>
</gene>
<evidence type="ECO:0000313" key="6">
    <source>
        <dbReference type="EMBL" id="QXM06889.1"/>
    </source>
</evidence>
<evidence type="ECO:0000313" key="7">
    <source>
        <dbReference type="Proteomes" id="UP000886818"/>
    </source>
</evidence>
<keyword evidence="2 3" id="KW-0808">Transferase</keyword>
<feature type="binding site" evidence="2">
    <location>
        <position position="84"/>
    </location>
    <ligand>
        <name>Mg(2+)</name>
        <dbReference type="ChEBI" id="CHEBI:18420"/>
    </ligand>
</feature>
<organism evidence="6 7">
    <name type="scientific">Crassaminicella indica</name>
    <dbReference type="NCBI Taxonomy" id="2855394"/>
    <lineage>
        <taxon>Bacteria</taxon>
        <taxon>Bacillati</taxon>
        <taxon>Bacillota</taxon>
        <taxon>Clostridia</taxon>
        <taxon>Eubacteriales</taxon>
        <taxon>Clostridiaceae</taxon>
        <taxon>Crassaminicella</taxon>
    </lineage>
</organism>
<comment type="similarity">
    <text evidence="2 3">Belongs to the thiamine-phosphate synthase family.</text>
</comment>
<comment type="catalytic activity">
    <reaction evidence="2 3">
        <text>4-methyl-5-(2-phosphooxyethyl)-thiazole + 4-amino-2-methyl-5-(diphosphooxymethyl)pyrimidine + H(+) = thiamine phosphate + diphosphate</text>
        <dbReference type="Rhea" id="RHEA:22328"/>
        <dbReference type="ChEBI" id="CHEBI:15378"/>
        <dbReference type="ChEBI" id="CHEBI:33019"/>
        <dbReference type="ChEBI" id="CHEBI:37575"/>
        <dbReference type="ChEBI" id="CHEBI:57841"/>
        <dbReference type="ChEBI" id="CHEBI:58296"/>
        <dbReference type="EC" id="2.5.1.3"/>
    </reaction>
</comment>
<dbReference type="InterPro" id="IPR034291">
    <property type="entry name" value="TMP_synthase"/>
</dbReference>
<comment type="catalytic activity">
    <reaction evidence="2 3">
        <text>2-[(2R,5Z)-2-carboxy-4-methylthiazol-5(2H)-ylidene]ethyl phosphate + 4-amino-2-methyl-5-(diphosphooxymethyl)pyrimidine + 2 H(+) = thiamine phosphate + CO2 + diphosphate</text>
        <dbReference type="Rhea" id="RHEA:47844"/>
        <dbReference type="ChEBI" id="CHEBI:15378"/>
        <dbReference type="ChEBI" id="CHEBI:16526"/>
        <dbReference type="ChEBI" id="CHEBI:33019"/>
        <dbReference type="ChEBI" id="CHEBI:37575"/>
        <dbReference type="ChEBI" id="CHEBI:57841"/>
        <dbReference type="ChEBI" id="CHEBI:62899"/>
        <dbReference type="EC" id="2.5.1.3"/>
    </reaction>
</comment>
<dbReference type="Pfam" id="PF02581">
    <property type="entry name" value="TMP-TENI"/>
    <property type="match status" value="1"/>
</dbReference>
<evidence type="ECO:0000256" key="2">
    <source>
        <dbReference type="HAMAP-Rule" id="MF_00097"/>
    </source>
</evidence>
<sequence length="198" mass="21888">MLFLITNRKIIRNKTFIEVIEKAVAGGVEAVILREKDLTYDELLPIAKAVRKITKEKNALLIINRNLEVAKAVGADGYHTGFYDFIKTSFNWKGSLGVSVHSLEEAILAEKKGANYLLASHVYKTDCKKGLAPKGLNFIKEIKENVNIPVIALGGITNKNVREVLLTGVEGIAVMSFIVSSEDPYTAAQKLKENMRIV</sequence>
<comment type="function">
    <text evidence="2">Condenses 4-methyl-5-(beta-hydroxyethyl)thiazole monophosphate (THZ-P) and 2-methyl-4-amino-5-hydroxymethyl pyrimidine pyrophosphate (HMP-PP) to form thiamine monophosphate (TMP).</text>
</comment>
<feature type="binding site" evidence="2">
    <location>
        <position position="128"/>
    </location>
    <ligand>
        <name>4-amino-2-methyl-5-(diphosphooxymethyl)pyrimidine</name>
        <dbReference type="ChEBI" id="CHEBI:57841"/>
    </ligand>
</feature>
<accession>A0ABX8RCV1</accession>
<feature type="binding site" evidence="2">
    <location>
        <position position="99"/>
    </location>
    <ligand>
        <name>4-amino-2-methyl-5-(diphosphooxymethyl)pyrimidine</name>
        <dbReference type="ChEBI" id="CHEBI:57841"/>
    </ligand>
</feature>
<dbReference type="EMBL" id="CP078093">
    <property type="protein sequence ID" value="QXM06889.1"/>
    <property type="molecule type" value="Genomic_DNA"/>
</dbReference>